<sequence>MSLPWKRSREADLWLRLNPAKALRVLAQGHGQAGEEALLRAWLAERDGRREAVLFWLRVYEASRGRQENAAAAE</sequence>
<dbReference type="OrthoDB" id="8020899at2"/>
<keyword evidence="2" id="KW-1185">Reference proteome</keyword>
<accession>A0A5N3PA56</accession>
<comment type="caution">
    <text evidence="1">The sequence shown here is derived from an EMBL/GenBank/DDBJ whole genome shotgun (WGS) entry which is preliminary data.</text>
</comment>
<protein>
    <submittedName>
        <fullName evidence="1">Uncharacterized protein</fullName>
    </submittedName>
</protein>
<dbReference type="EMBL" id="VCMV01000020">
    <property type="protein sequence ID" value="KAB0266593.1"/>
    <property type="molecule type" value="Genomic_DNA"/>
</dbReference>
<dbReference type="RefSeq" id="WP_150945161.1">
    <property type="nucleotide sequence ID" value="NZ_VCMV01000020.1"/>
</dbReference>
<dbReference type="Proteomes" id="UP000325684">
    <property type="component" value="Unassembled WGS sequence"/>
</dbReference>
<evidence type="ECO:0000313" key="2">
    <source>
        <dbReference type="Proteomes" id="UP000325684"/>
    </source>
</evidence>
<reference evidence="1 2" key="1">
    <citation type="journal article" date="2019" name="Microorganisms">
        <title>Genome Insights into the Novel Species Microvirga brassicacearum, a Rapeseed Endophyte with Biotechnological Potential.</title>
        <authorList>
            <person name="Jimenez-Gomez A."/>
            <person name="Saati-Santamaria Z."/>
            <person name="Igual J.M."/>
            <person name="Rivas R."/>
            <person name="Mateos P.F."/>
            <person name="Garcia-Fraile P."/>
        </authorList>
    </citation>
    <scope>NUCLEOTIDE SEQUENCE [LARGE SCALE GENOMIC DNA]</scope>
    <source>
        <strain evidence="1 2">CDVBN77</strain>
    </source>
</reference>
<organism evidence="1 2">
    <name type="scientific">Microvirga brassicacearum</name>
    <dbReference type="NCBI Taxonomy" id="2580413"/>
    <lineage>
        <taxon>Bacteria</taxon>
        <taxon>Pseudomonadati</taxon>
        <taxon>Pseudomonadota</taxon>
        <taxon>Alphaproteobacteria</taxon>
        <taxon>Hyphomicrobiales</taxon>
        <taxon>Methylobacteriaceae</taxon>
        <taxon>Microvirga</taxon>
    </lineage>
</organism>
<proteinExistence type="predicted"/>
<dbReference type="AlphaFoldDB" id="A0A5N3PA56"/>
<evidence type="ECO:0000313" key="1">
    <source>
        <dbReference type="EMBL" id="KAB0266593.1"/>
    </source>
</evidence>
<name>A0A5N3PA56_9HYPH</name>
<gene>
    <name evidence="1" type="ORF">FEZ63_13220</name>
</gene>